<proteinExistence type="predicted"/>
<organism evidence="5 6">
    <name type="scientific">Paractinoplanes durhamensis</name>
    <dbReference type="NCBI Taxonomy" id="113563"/>
    <lineage>
        <taxon>Bacteria</taxon>
        <taxon>Bacillati</taxon>
        <taxon>Actinomycetota</taxon>
        <taxon>Actinomycetes</taxon>
        <taxon>Micromonosporales</taxon>
        <taxon>Micromonosporaceae</taxon>
        <taxon>Paractinoplanes</taxon>
    </lineage>
</organism>
<dbReference type="EMBL" id="BOML01000057">
    <property type="protein sequence ID" value="GIE05555.1"/>
    <property type="molecule type" value="Genomic_DNA"/>
</dbReference>
<keyword evidence="1" id="KW-0328">Glycosyltransferase</keyword>
<dbReference type="PANTHER" id="PTHR45947:SF3">
    <property type="entry name" value="SULFOQUINOVOSYL TRANSFERASE SQD2"/>
    <property type="match status" value="1"/>
</dbReference>
<reference evidence="5 6" key="1">
    <citation type="submission" date="2021-01" db="EMBL/GenBank/DDBJ databases">
        <title>Whole genome shotgun sequence of Actinoplanes durhamensis NBRC 14914.</title>
        <authorList>
            <person name="Komaki H."/>
            <person name="Tamura T."/>
        </authorList>
    </citation>
    <scope>NUCLEOTIDE SEQUENCE [LARGE SCALE GENOMIC DNA]</scope>
    <source>
        <strain evidence="5 6">NBRC 14914</strain>
    </source>
</reference>
<evidence type="ECO:0000259" key="4">
    <source>
        <dbReference type="Pfam" id="PF13439"/>
    </source>
</evidence>
<dbReference type="Pfam" id="PF00534">
    <property type="entry name" value="Glycos_transf_1"/>
    <property type="match status" value="1"/>
</dbReference>
<evidence type="ECO:0000259" key="3">
    <source>
        <dbReference type="Pfam" id="PF00534"/>
    </source>
</evidence>
<sequence>MKIAHFCDSQPGRPDGVARSAELTVELLRAAGHQVDLYRPGPLLSRGGVRSIPVPFRQVRVGLPFTPGPADVVHVHSTGPIGMTGFRAAAAWRVPMVLTWHTDLLAYADMFAEIPVGAAWCALRLGLGWSPREFLELTRPGVVRQDRLIELGKGMFARAAVAIAPSAKTAAGFAVFEPAAEIRVLPTPVPPIAPGPERTGGNVVLSVGRATAEKNPELLLQAFTRVMAARPDARLVLLGVSRQRRHLTGRITALGLAGHVEVRPPVPHHEVAAYYRAADVLAFASTTDTQSLVLAEAEATGLPVVVADPGLAVRPGAAGAARFTCEPTPDAFAAALLRMLSDEALRAGVTGEGRAAVAAYSPDVFRGCLEEIYQRVLAASGRG</sequence>
<dbReference type="PANTHER" id="PTHR45947">
    <property type="entry name" value="SULFOQUINOVOSYL TRANSFERASE SQD2"/>
    <property type="match status" value="1"/>
</dbReference>
<protein>
    <recommendedName>
        <fullName evidence="7">Glycosyltransferase</fullName>
    </recommendedName>
</protein>
<gene>
    <name evidence="5" type="ORF">Adu01nite_69050</name>
</gene>
<dbReference type="SUPFAM" id="SSF53756">
    <property type="entry name" value="UDP-Glycosyltransferase/glycogen phosphorylase"/>
    <property type="match status" value="1"/>
</dbReference>
<accession>A0ABQ3Z6T6</accession>
<comment type="caution">
    <text evidence="5">The sequence shown here is derived from an EMBL/GenBank/DDBJ whole genome shotgun (WGS) entry which is preliminary data.</text>
</comment>
<dbReference type="Pfam" id="PF13439">
    <property type="entry name" value="Glyco_transf_4"/>
    <property type="match status" value="1"/>
</dbReference>
<dbReference type="Proteomes" id="UP000637628">
    <property type="component" value="Unassembled WGS sequence"/>
</dbReference>
<dbReference type="InterPro" id="IPR028098">
    <property type="entry name" value="Glyco_trans_4-like_N"/>
</dbReference>
<dbReference type="RefSeq" id="WP_203733371.1">
    <property type="nucleotide sequence ID" value="NZ_BAAATX010000009.1"/>
</dbReference>
<evidence type="ECO:0000256" key="2">
    <source>
        <dbReference type="ARBA" id="ARBA00022679"/>
    </source>
</evidence>
<keyword evidence="6" id="KW-1185">Reference proteome</keyword>
<keyword evidence="2" id="KW-0808">Transferase</keyword>
<evidence type="ECO:0000313" key="6">
    <source>
        <dbReference type="Proteomes" id="UP000637628"/>
    </source>
</evidence>
<evidence type="ECO:0000313" key="5">
    <source>
        <dbReference type="EMBL" id="GIE05555.1"/>
    </source>
</evidence>
<dbReference type="InterPro" id="IPR050194">
    <property type="entry name" value="Glycosyltransferase_grp1"/>
</dbReference>
<name>A0ABQ3Z6T6_9ACTN</name>
<feature type="domain" description="Glycosyl transferase family 1" evidence="3">
    <location>
        <begin position="197"/>
        <end position="347"/>
    </location>
</feature>
<evidence type="ECO:0008006" key="7">
    <source>
        <dbReference type="Google" id="ProtNLM"/>
    </source>
</evidence>
<feature type="domain" description="Glycosyltransferase subfamily 4-like N-terminal" evidence="4">
    <location>
        <begin position="15"/>
        <end position="190"/>
    </location>
</feature>
<evidence type="ECO:0000256" key="1">
    <source>
        <dbReference type="ARBA" id="ARBA00022676"/>
    </source>
</evidence>
<dbReference type="InterPro" id="IPR001296">
    <property type="entry name" value="Glyco_trans_1"/>
</dbReference>
<dbReference type="Gene3D" id="3.40.50.2000">
    <property type="entry name" value="Glycogen Phosphorylase B"/>
    <property type="match status" value="2"/>
</dbReference>